<dbReference type="RefSeq" id="WP_039363102.1">
    <property type="nucleotide sequence ID" value="NZ_JRMH01000002.1"/>
</dbReference>
<feature type="signal peptide" evidence="7">
    <location>
        <begin position="1"/>
        <end position="28"/>
    </location>
</feature>
<dbReference type="GO" id="GO:0006071">
    <property type="term" value="P:glycerol metabolic process"/>
    <property type="evidence" value="ECO:0007669"/>
    <property type="project" value="UniProtKB-KW"/>
</dbReference>
<dbReference type="GO" id="GO:0008889">
    <property type="term" value="F:glycerophosphodiester phosphodiesterase activity"/>
    <property type="evidence" value="ECO:0007669"/>
    <property type="project" value="UniProtKB-EC"/>
</dbReference>
<dbReference type="AlphaFoldDB" id="A0A1V2R0H3"/>
<proteinExistence type="inferred from homology"/>
<accession>A0A1V2R0H3</accession>
<dbReference type="InterPro" id="IPR017946">
    <property type="entry name" value="PLC-like_Pdiesterase_TIM-brl"/>
</dbReference>
<dbReference type="SUPFAM" id="SSF51695">
    <property type="entry name" value="PLC-like phosphodiesterases"/>
    <property type="match status" value="1"/>
</dbReference>
<evidence type="ECO:0000256" key="7">
    <source>
        <dbReference type="SAM" id="SignalP"/>
    </source>
</evidence>
<keyword evidence="5" id="KW-0378">Hydrolase</keyword>
<evidence type="ECO:0000256" key="4">
    <source>
        <dbReference type="ARBA" id="ARBA00022798"/>
    </source>
</evidence>
<dbReference type="PANTHER" id="PTHR43620">
    <property type="entry name" value="GLYCEROPHOSPHORYL DIESTER PHOSPHODIESTERASE"/>
    <property type="match status" value="1"/>
</dbReference>
<dbReference type="EC" id="3.1.4.46" evidence="2"/>
<dbReference type="InterPro" id="IPR030395">
    <property type="entry name" value="GP_PDE_dom"/>
</dbReference>
<reference evidence="10" key="1">
    <citation type="submission" date="2016-11" db="EMBL/GenBank/DDBJ databases">
        <authorList>
            <person name="Panda P."/>
            <person name="Visnovsky S."/>
            <person name="Pitman A."/>
        </authorList>
    </citation>
    <scope>NUCLEOTIDE SEQUENCE [LARGE SCALE GENOMIC DNA]</scope>
    <source>
        <strain evidence="10">ICMP 9972</strain>
    </source>
</reference>
<dbReference type="GO" id="GO:0042597">
    <property type="term" value="C:periplasmic space"/>
    <property type="evidence" value="ECO:0007669"/>
    <property type="project" value="TreeGrafter"/>
</dbReference>
<evidence type="ECO:0000313" key="10">
    <source>
        <dbReference type="Proteomes" id="UP000189286"/>
    </source>
</evidence>
<evidence type="ECO:0000256" key="2">
    <source>
        <dbReference type="ARBA" id="ARBA00012247"/>
    </source>
</evidence>
<dbReference type="Gene3D" id="3.20.20.190">
    <property type="entry name" value="Phosphatidylinositol (PI) phosphodiesterase"/>
    <property type="match status" value="1"/>
</dbReference>
<evidence type="ECO:0000256" key="5">
    <source>
        <dbReference type="ARBA" id="ARBA00022801"/>
    </source>
</evidence>
<evidence type="ECO:0000256" key="1">
    <source>
        <dbReference type="ARBA" id="ARBA00007277"/>
    </source>
</evidence>
<comment type="caution">
    <text evidence="9">The sequence shown here is derived from an EMBL/GenBank/DDBJ whole genome shotgun (WGS) entry which is preliminary data.</text>
</comment>
<evidence type="ECO:0000256" key="3">
    <source>
        <dbReference type="ARBA" id="ARBA00022729"/>
    </source>
</evidence>
<dbReference type="Proteomes" id="UP000189286">
    <property type="component" value="Unassembled WGS sequence"/>
</dbReference>
<dbReference type="FunFam" id="3.20.20.190:FF:000009">
    <property type="entry name" value="Glycerophosphodiester phosphodiesterase, periplasmic"/>
    <property type="match status" value="1"/>
</dbReference>
<dbReference type="Pfam" id="PF03009">
    <property type="entry name" value="GDPD"/>
    <property type="match status" value="1"/>
</dbReference>
<evidence type="ECO:0000256" key="6">
    <source>
        <dbReference type="ARBA" id="ARBA00047512"/>
    </source>
</evidence>
<dbReference type="PANTHER" id="PTHR43620:SF7">
    <property type="entry name" value="GLYCEROPHOSPHODIESTER PHOSPHODIESTERASE GDPD5-RELATED"/>
    <property type="match status" value="1"/>
</dbReference>
<dbReference type="GO" id="GO:0006629">
    <property type="term" value="P:lipid metabolic process"/>
    <property type="evidence" value="ECO:0007669"/>
    <property type="project" value="InterPro"/>
</dbReference>
<sequence>MNVTVTSLLSALALSVSFSASSHSGASASPTDKIVIAHRGASGYLPEHTLPAKAMAYAQGADYLEQDLVLTKDNALIVLHDHYLDRVTDVAERFPQRARKDGRFYAIDFTLQEIKSLKFTEGFDIKDGKQVQSYPNRFPMWKSDFRIHTFQEEIEFIQGLNHSTGKNIGLYPEIKAPWFHHQEGKDIARETLTVLKQYGYTQKSDKVFLQSFDVAELKRIKTGLQPQMKMDLNLIQLIAYTDWHETYEKQADGTWVNYNYDWMQKPGAMQQIATYADGIGPDYHMLIQKDATPEHVTFTDMVQEAHQHKLQVHPFTVRADRLPAYAKDIDRLYDILYYQAGVDGLFTDFPDKAVDFLKKPH</sequence>
<comment type="catalytic activity">
    <reaction evidence="6">
        <text>a sn-glycero-3-phosphodiester + H2O = an alcohol + sn-glycerol 3-phosphate + H(+)</text>
        <dbReference type="Rhea" id="RHEA:12969"/>
        <dbReference type="ChEBI" id="CHEBI:15377"/>
        <dbReference type="ChEBI" id="CHEBI:15378"/>
        <dbReference type="ChEBI" id="CHEBI:30879"/>
        <dbReference type="ChEBI" id="CHEBI:57597"/>
        <dbReference type="ChEBI" id="CHEBI:83408"/>
        <dbReference type="EC" id="3.1.4.46"/>
    </reaction>
</comment>
<keyword evidence="4" id="KW-0319">Glycerol metabolism</keyword>
<organism evidence="9 10">
    <name type="scientific">Pectobacterium actinidiae</name>
    <dbReference type="NCBI Taxonomy" id="1507808"/>
    <lineage>
        <taxon>Bacteria</taxon>
        <taxon>Pseudomonadati</taxon>
        <taxon>Pseudomonadota</taxon>
        <taxon>Gammaproteobacteria</taxon>
        <taxon>Enterobacterales</taxon>
        <taxon>Pectobacteriaceae</taxon>
        <taxon>Pectobacterium</taxon>
    </lineage>
</organism>
<dbReference type="EMBL" id="MPUJ01000012">
    <property type="protein sequence ID" value="ONK03095.1"/>
    <property type="molecule type" value="Genomic_DNA"/>
</dbReference>
<gene>
    <name evidence="9" type="ORF">BSK71_16435</name>
</gene>
<dbReference type="CDD" id="cd08600">
    <property type="entry name" value="GDPD_EcGlpQ_like"/>
    <property type="match status" value="1"/>
</dbReference>
<evidence type="ECO:0000313" key="9">
    <source>
        <dbReference type="EMBL" id="ONK03095.1"/>
    </source>
</evidence>
<dbReference type="OrthoDB" id="9795622at2"/>
<dbReference type="NCBIfam" id="NF008354">
    <property type="entry name" value="PRK11143.1"/>
    <property type="match status" value="1"/>
</dbReference>
<name>A0A1V2R0H3_9GAMM</name>
<comment type="similarity">
    <text evidence="1">Belongs to the glycerophosphoryl diester phosphodiesterase family.</text>
</comment>
<evidence type="ECO:0000259" key="8">
    <source>
        <dbReference type="PROSITE" id="PS51704"/>
    </source>
</evidence>
<dbReference type="PROSITE" id="PS51704">
    <property type="entry name" value="GP_PDE"/>
    <property type="match status" value="1"/>
</dbReference>
<keyword evidence="3 7" id="KW-0732">Signal</keyword>
<protein>
    <recommendedName>
        <fullName evidence="2">glycerophosphodiester phosphodiesterase</fullName>
        <ecNumber evidence="2">3.1.4.46</ecNumber>
    </recommendedName>
</protein>
<feature type="domain" description="GP-PDE" evidence="8">
    <location>
        <begin position="33"/>
        <end position="357"/>
    </location>
</feature>
<feature type="chain" id="PRO_5010716777" description="glycerophosphodiester phosphodiesterase" evidence="7">
    <location>
        <begin position="29"/>
        <end position="361"/>
    </location>
</feature>